<reference evidence="4 5" key="1">
    <citation type="submission" date="2020-07" db="EMBL/GenBank/DDBJ databases">
        <title>Description of Limosilactobacillus balticus sp. nov., Limosilactobacillus agrestis sp. nov., Limosilactobacillus albertensis sp. nov., Limosilactobacillus rudii sp. nov., Limosilactobacillus fastidiosus sp. nov., five novel Limosilactobacillus species isolated from the vertebrate gastrointestinal tract, and proposal of 6 subspecies of Limosilactobacillus reuteri adapted to the gastrointestinal tract of specific vertebrate hosts.</title>
        <authorList>
            <person name="Li F."/>
            <person name="Cheng C."/>
            <person name="Zheng J."/>
            <person name="Quevedo R.M."/>
            <person name="Li J."/>
            <person name="Roos S."/>
            <person name="Gaenzle M.G."/>
            <person name="Walter J."/>
        </authorList>
    </citation>
    <scope>NUCLEOTIDE SEQUENCE [LARGE SCALE GENOMIC DNA]</scope>
    <source>
        <strain evidence="4 5">STM2_1</strain>
    </source>
</reference>
<evidence type="ECO:0000313" key="5">
    <source>
        <dbReference type="Proteomes" id="UP000517106"/>
    </source>
</evidence>
<dbReference type="AlphaFoldDB" id="A0A7W3YNX6"/>
<dbReference type="NCBIfam" id="NF000355">
    <property type="entry name" value="ribo_prot_ABC_F"/>
    <property type="match status" value="1"/>
</dbReference>
<evidence type="ECO:0000256" key="1">
    <source>
        <dbReference type="ARBA" id="ARBA00022741"/>
    </source>
</evidence>
<dbReference type="InterPro" id="IPR003439">
    <property type="entry name" value="ABC_transporter-like_ATP-bd"/>
</dbReference>
<name>A0A7W3YNX6_9LACO</name>
<dbReference type="Proteomes" id="UP000517106">
    <property type="component" value="Unassembled WGS sequence"/>
</dbReference>
<keyword evidence="2 4" id="KW-0067">ATP-binding</keyword>
<dbReference type="SUPFAM" id="SSF52540">
    <property type="entry name" value="P-loop containing nucleoside triphosphate hydrolases"/>
    <property type="match status" value="2"/>
</dbReference>
<feature type="domain" description="ABC transporter" evidence="3">
    <location>
        <begin position="4"/>
        <end position="213"/>
    </location>
</feature>
<dbReference type="InterPro" id="IPR051309">
    <property type="entry name" value="ABCF_ATPase"/>
</dbReference>
<gene>
    <name evidence="4" type="ORF">H5S09_09520</name>
</gene>
<organism evidence="4 5">
    <name type="scientific">Limosilactobacillus rudii</name>
    <dbReference type="NCBI Taxonomy" id="2759755"/>
    <lineage>
        <taxon>Bacteria</taxon>
        <taxon>Bacillati</taxon>
        <taxon>Bacillota</taxon>
        <taxon>Bacilli</taxon>
        <taxon>Lactobacillales</taxon>
        <taxon>Lactobacillaceae</taxon>
        <taxon>Limosilactobacillus</taxon>
    </lineage>
</organism>
<dbReference type="PANTHER" id="PTHR42855:SF2">
    <property type="entry name" value="DRUG RESISTANCE ABC TRANSPORTER,ATP-BINDING PROTEIN"/>
    <property type="match status" value="1"/>
</dbReference>
<dbReference type="GO" id="GO:0005524">
    <property type="term" value="F:ATP binding"/>
    <property type="evidence" value="ECO:0007669"/>
    <property type="project" value="UniProtKB-KW"/>
</dbReference>
<dbReference type="CDD" id="cd03221">
    <property type="entry name" value="ABCF_EF-3"/>
    <property type="match status" value="1"/>
</dbReference>
<evidence type="ECO:0000313" key="4">
    <source>
        <dbReference type="EMBL" id="MBB1098175.1"/>
    </source>
</evidence>
<dbReference type="SMART" id="SM00382">
    <property type="entry name" value="AAA"/>
    <property type="match status" value="2"/>
</dbReference>
<dbReference type="PROSITE" id="PS00211">
    <property type="entry name" value="ABC_TRANSPORTER_1"/>
    <property type="match status" value="1"/>
</dbReference>
<dbReference type="InterPro" id="IPR017871">
    <property type="entry name" value="ABC_transporter-like_CS"/>
</dbReference>
<dbReference type="Pfam" id="PF00005">
    <property type="entry name" value="ABC_tran"/>
    <property type="match status" value="2"/>
</dbReference>
<evidence type="ECO:0000259" key="3">
    <source>
        <dbReference type="PROSITE" id="PS50893"/>
    </source>
</evidence>
<dbReference type="GO" id="GO:0016887">
    <property type="term" value="F:ATP hydrolysis activity"/>
    <property type="evidence" value="ECO:0007669"/>
    <property type="project" value="InterPro"/>
</dbReference>
<dbReference type="PROSITE" id="PS50893">
    <property type="entry name" value="ABC_TRANSPORTER_2"/>
    <property type="match status" value="1"/>
</dbReference>
<protein>
    <submittedName>
        <fullName evidence="4">ABC-F family ATP-binding cassette domain-containing protein</fullName>
    </submittedName>
</protein>
<dbReference type="InterPro" id="IPR027417">
    <property type="entry name" value="P-loop_NTPase"/>
</dbReference>
<comment type="caution">
    <text evidence="4">The sequence shown here is derived from an EMBL/GenBank/DDBJ whole genome shotgun (WGS) entry which is preliminary data.</text>
</comment>
<dbReference type="EMBL" id="JACIVA010000055">
    <property type="protein sequence ID" value="MBB1098175.1"/>
    <property type="molecule type" value="Genomic_DNA"/>
</dbReference>
<dbReference type="Gene3D" id="3.40.50.300">
    <property type="entry name" value="P-loop containing nucleotide triphosphate hydrolases"/>
    <property type="match status" value="2"/>
</dbReference>
<keyword evidence="1" id="KW-0547">Nucleotide-binding</keyword>
<accession>A0A7W3YNX6</accession>
<dbReference type="PANTHER" id="PTHR42855">
    <property type="entry name" value="ABC TRANSPORTER ATP-BINDING SUBUNIT"/>
    <property type="match status" value="1"/>
</dbReference>
<dbReference type="InterPro" id="IPR003593">
    <property type="entry name" value="AAA+_ATPase"/>
</dbReference>
<keyword evidence="5" id="KW-1185">Reference proteome</keyword>
<proteinExistence type="predicted"/>
<sequence>MEPIIINDLTFAYPGQKPLFNHCDLNLSSDWKLGLLGRNGRGKTTLFRILQNQLAYLGQVQASLNFGYYPLKIIDPNELVWNNISEVAPQTEQWQVERELNLMATDPALLWQPVKTLSGGEQTRIMLATLFAQNDLFPLLDEPTNHLDQHGRKLIAQYLKQKQTGFIITSHDQHFLDQIIDHTLVIEQHQLILEHGNYSSYFKQKRVRDKDAINSNEQLLKEIHHLKKVQSTKKQWAQRAESEKKNNSHADKGFIGAKAAKMMKKSVIVNNRLNKAITEREGLLQDVETTVPLTINLQPTHLQELLHITDLSLSYPGHSLCSNLSFTANSHDQILICGNNGTGKSSLFHAICGNFTGNQSGEIRLSSKLKVSVVRQDYHHHGTLREFAKYYQLNYADFLNLLRKFGMKRESFNTPIEDMSMGQQKKVELARSLVEPAQFYLWDEPLNYLDTYNQDQLIKLIQTVRPPMLIIEHDQHFIDEIATKQINI</sequence>
<evidence type="ECO:0000256" key="2">
    <source>
        <dbReference type="ARBA" id="ARBA00022840"/>
    </source>
</evidence>